<comment type="caution">
    <text evidence="2">The sequence shown here is derived from an EMBL/GenBank/DDBJ whole genome shotgun (WGS) entry which is preliminary data.</text>
</comment>
<proteinExistence type="predicted"/>
<organism evidence="2 3">
    <name type="scientific">Diacronema lutheri</name>
    <name type="common">Unicellular marine alga</name>
    <name type="synonym">Monochrysis lutheri</name>
    <dbReference type="NCBI Taxonomy" id="2081491"/>
    <lineage>
        <taxon>Eukaryota</taxon>
        <taxon>Haptista</taxon>
        <taxon>Haptophyta</taxon>
        <taxon>Pavlovophyceae</taxon>
        <taxon>Pavlovales</taxon>
        <taxon>Pavlovaceae</taxon>
        <taxon>Diacronema</taxon>
    </lineage>
</organism>
<dbReference type="InterPro" id="IPR001810">
    <property type="entry name" value="F-box_dom"/>
</dbReference>
<dbReference type="CDD" id="cd09917">
    <property type="entry name" value="F-box_SF"/>
    <property type="match status" value="1"/>
</dbReference>
<dbReference type="EMBL" id="JAGTXO010000001">
    <property type="protein sequence ID" value="KAG8470998.1"/>
    <property type="molecule type" value="Genomic_DNA"/>
</dbReference>
<dbReference type="OrthoDB" id="10462935at2759"/>
<dbReference type="InterPro" id="IPR032675">
    <property type="entry name" value="LRR_dom_sf"/>
</dbReference>
<gene>
    <name evidence="2" type="ORF">KFE25_009419</name>
</gene>
<protein>
    <recommendedName>
        <fullName evidence="1">F-box domain-containing protein</fullName>
    </recommendedName>
</protein>
<dbReference type="Gene3D" id="3.80.10.10">
    <property type="entry name" value="Ribonuclease Inhibitor"/>
    <property type="match status" value="1"/>
</dbReference>
<reference evidence="2" key="1">
    <citation type="submission" date="2021-05" db="EMBL/GenBank/DDBJ databases">
        <title>The genome of the haptophyte Pavlova lutheri (Diacronema luteri, Pavlovales) - a model for lipid biosynthesis in eukaryotic algae.</title>
        <authorList>
            <person name="Hulatt C.J."/>
            <person name="Posewitz M.C."/>
        </authorList>
    </citation>
    <scope>NUCLEOTIDE SEQUENCE</scope>
    <source>
        <strain evidence="2">NIVA-4/92</strain>
    </source>
</reference>
<dbReference type="InterPro" id="IPR036047">
    <property type="entry name" value="F-box-like_dom_sf"/>
</dbReference>
<feature type="domain" description="F-box" evidence="1">
    <location>
        <begin position="10"/>
        <end position="42"/>
    </location>
</feature>
<evidence type="ECO:0000313" key="2">
    <source>
        <dbReference type="EMBL" id="KAG8470998.1"/>
    </source>
</evidence>
<dbReference type="SUPFAM" id="SSF52047">
    <property type="entry name" value="RNI-like"/>
    <property type="match status" value="1"/>
</dbReference>
<accession>A0A8J5XSQ4</accession>
<dbReference type="SUPFAM" id="SSF81383">
    <property type="entry name" value="F-box domain"/>
    <property type="match status" value="1"/>
</dbReference>
<name>A0A8J5XSQ4_DIALT</name>
<keyword evidence="3" id="KW-1185">Reference proteome</keyword>
<sequence length="469" mass="50297">MEEVQTLPPLPSDIVSHILHELHPCCWHAASRVCTAWRAAARLSWEGVAELSVAVVEGQTKAFFRRLDGSSTPALIPAGSFDHEGFMWLNLASEDEGELSIACLDRLLLALPRVQSLALRDVRLTGEARTGRDTLPEPEGADPTLALLVHLLSTCPLVEAVSLQACSGSALDAGAARGARGARRAPTFARLRALQITQMDGPEMAAARWLIGRMPRLRLLDLAWSDTDLGCLLCLPRAVECVNFVGCAAVGEARVRELVRSPLHSALVHISLPTGMPLTVALEICASVPALRTLASAGAYSDSAGPHISFHHAQLRTLNLSALLLNHACCLELACPSLAVLDLRQDVFVFGGVSGLLLRETPALEALDVRWNAQLALQPIAFMPKLRSALLEGCASLSAPMLYELVQSAPRIEELEMNECDGLRNEPAVFSLAFALALRSSPRLRYTLPSGVKGVGLDVPSSALAHDFP</sequence>
<dbReference type="Proteomes" id="UP000751190">
    <property type="component" value="Unassembled WGS sequence"/>
</dbReference>
<evidence type="ECO:0000259" key="1">
    <source>
        <dbReference type="Pfam" id="PF12937"/>
    </source>
</evidence>
<dbReference type="AlphaFoldDB" id="A0A8J5XSQ4"/>
<evidence type="ECO:0000313" key="3">
    <source>
        <dbReference type="Proteomes" id="UP000751190"/>
    </source>
</evidence>
<dbReference type="Pfam" id="PF12937">
    <property type="entry name" value="F-box-like"/>
    <property type="match status" value="1"/>
</dbReference>